<dbReference type="InterPro" id="IPR013788">
    <property type="entry name" value="Hemocyanin/hexamerin"/>
</dbReference>
<dbReference type="InterPro" id="IPR037020">
    <property type="entry name" value="Hemocyanin_C_sf"/>
</dbReference>
<feature type="domain" description="Hemocyanin C-terminal" evidence="6">
    <location>
        <begin position="434"/>
        <end position="677"/>
    </location>
</feature>
<dbReference type="Gene3D" id="2.60.40.1520">
    <property type="entry name" value="Hemocyanin, C-terminal domain"/>
    <property type="match status" value="1"/>
</dbReference>
<evidence type="ECO:0000259" key="4">
    <source>
        <dbReference type="Pfam" id="PF00372"/>
    </source>
</evidence>
<dbReference type="Gene3D" id="1.10.1280.10">
    <property type="entry name" value="Di-copper center containing domain from catechol oxidase"/>
    <property type="match status" value="1"/>
</dbReference>
<dbReference type="InterPro" id="IPR000896">
    <property type="entry name" value="Hemocyanin/hexamerin_mid_dom"/>
</dbReference>
<name>A0A7R8VDF2_TIMDO</name>
<dbReference type="GO" id="GO:0005615">
    <property type="term" value="C:extracellular space"/>
    <property type="evidence" value="ECO:0007669"/>
    <property type="project" value="UniProtKB-ARBA"/>
</dbReference>
<dbReference type="Pfam" id="PF00372">
    <property type="entry name" value="Hemocyanin_M"/>
    <property type="match status" value="1"/>
</dbReference>
<evidence type="ECO:0000256" key="3">
    <source>
        <dbReference type="SAM" id="SignalP"/>
    </source>
</evidence>
<feature type="domain" description="Hemocyanin N-terminal" evidence="5">
    <location>
        <begin position="34"/>
        <end position="156"/>
    </location>
</feature>
<dbReference type="AlphaFoldDB" id="A0A7R8VDF2"/>
<dbReference type="PRINTS" id="PR00187">
    <property type="entry name" value="HAEMOCYANIN"/>
</dbReference>
<dbReference type="EMBL" id="OA564575">
    <property type="protein sequence ID" value="CAD7194818.1"/>
    <property type="molecule type" value="Genomic_DNA"/>
</dbReference>
<dbReference type="InterPro" id="IPR005204">
    <property type="entry name" value="Hemocyanin_N"/>
</dbReference>
<feature type="domain" description="Hemocyanin middle" evidence="4">
    <location>
        <begin position="162"/>
        <end position="422"/>
    </location>
</feature>
<feature type="signal peptide" evidence="3">
    <location>
        <begin position="1"/>
        <end position="18"/>
    </location>
</feature>
<protein>
    <recommendedName>
        <fullName evidence="8">Hexamerin-like protein 2</fullName>
    </recommendedName>
</protein>
<feature type="chain" id="PRO_5031370952" description="Hexamerin-like protein 2" evidence="3">
    <location>
        <begin position="19"/>
        <end position="823"/>
    </location>
</feature>
<dbReference type="Pfam" id="PF03723">
    <property type="entry name" value="Hemocyanin_C"/>
    <property type="match status" value="1"/>
</dbReference>
<feature type="compositionally biased region" description="Basic and acidic residues" evidence="2">
    <location>
        <begin position="706"/>
        <end position="763"/>
    </location>
</feature>
<dbReference type="SUPFAM" id="SSF48056">
    <property type="entry name" value="Di-copper centre-containing domain"/>
    <property type="match status" value="1"/>
</dbReference>
<sequence length="823" mass="96122">MKLTLVLALVCLAALVSGYAVPEKERKVLADKEFLSRQKQILRLFVRIQQPTLYQDLIEISKSYSIEENIDKYAFPKEVKKFLYLYKAGFFLPRSDIFVPLEKEHSEQAKRLSELFYDAKDYDTFFKTAVWARNHLNGGVFLYSFTRSLQAREDTRFFYIPPYYEIYPFLFVDEHVIQNVYEARLTSVESGESKPIVLKSNYTGYWDSERNPEAILAYFTEDVGLNAFNSEWNRLYPSWFNTTEYNVNIDRRGELFLHYQKQLLARYFLERLSNNLGDIPSFEEEYEIGYFPRLRFNNGQSVTGRQQYSTFYDTEAISVQDFKETVSRLRQAVESGYIFNEQGEKISLFETDGRNMLGELINFYGNSPNKHYYGSYFNEALYVTGHVADPQQQYGLAPSALLNYETALRDPLYYSLVKKLFESVVYKYVAKQPKYTYETLAFPGIKVQGVEVDPLITYFDDFEINLDNVVSVNDPKDGEHVDFRVKQGRLNHKPFDYKVSVESDKETDVMIKVFISPKYDSYGREFDLDTKMFYAVELDRFPAKVNVGTTVIERNSLNSSVAVPDAPSFRYILNKVDAAIENKEDYFIDKFARYHGFPQRLLIPKGRKDGFPVEFAVVVLPFDQADKDDLWKYDMGSVTLLGAPANFKYPDSRPIDFPLDRPYRSAYDVFTPNTFVKTSNDLGPSIEQEPTIQAPSREQEPTNQEPSREQEPTIQEPSRDQEPTNQEPSREQEPTIREPSREQEPTNQEPSREQEPTIREPFKRARAYHSGASKRVRDYSPRVFKRVRAYRPRAIKRTRAYPPRAFTIGRAYRPRDFKKGEES</sequence>
<dbReference type="InterPro" id="IPR036697">
    <property type="entry name" value="Hemocyanin_N_sf"/>
</dbReference>
<dbReference type="Pfam" id="PF03722">
    <property type="entry name" value="Hemocyanin_N"/>
    <property type="match status" value="1"/>
</dbReference>
<feature type="compositionally biased region" description="Polar residues" evidence="2">
    <location>
        <begin position="675"/>
        <end position="705"/>
    </location>
</feature>
<dbReference type="PROSITE" id="PS00210">
    <property type="entry name" value="HEMOCYANIN_2"/>
    <property type="match status" value="1"/>
</dbReference>
<gene>
    <name evidence="7" type="ORF">TDIB3V08_LOCUS1231</name>
</gene>
<dbReference type="SUPFAM" id="SSF81296">
    <property type="entry name" value="E set domains"/>
    <property type="match status" value="1"/>
</dbReference>
<dbReference type="InterPro" id="IPR005203">
    <property type="entry name" value="Hemocyanin_C"/>
</dbReference>
<reference evidence="7" key="1">
    <citation type="submission" date="2020-11" db="EMBL/GenBank/DDBJ databases">
        <authorList>
            <person name="Tran Van P."/>
        </authorList>
    </citation>
    <scope>NUCLEOTIDE SEQUENCE</scope>
</reference>
<dbReference type="PANTHER" id="PTHR11511:SF5">
    <property type="entry name" value="FAT-BODY PROTEIN 1-RELATED"/>
    <property type="match status" value="1"/>
</dbReference>
<evidence type="ECO:0008006" key="8">
    <source>
        <dbReference type="Google" id="ProtNLM"/>
    </source>
</evidence>
<evidence type="ECO:0000256" key="1">
    <source>
        <dbReference type="ARBA" id="ARBA00022761"/>
    </source>
</evidence>
<dbReference type="GO" id="GO:0045735">
    <property type="term" value="F:nutrient reservoir activity"/>
    <property type="evidence" value="ECO:0007669"/>
    <property type="project" value="UniProtKB-KW"/>
</dbReference>
<keyword evidence="3" id="KW-0732">Signal</keyword>
<dbReference type="InterPro" id="IPR008922">
    <property type="entry name" value="Di-copper_centre_dom_sf"/>
</dbReference>
<organism evidence="7">
    <name type="scientific">Timema douglasi</name>
    <name type="common">Walking stick</name>
    <dbReference type="NCBI Taxonomy" id="61478"/>
    <lineage>
        <taxon>Eukaryota</taxon>
        <taxon>Metazoa</taxon>
        <taxon>Ecdysozoa</taxon>
        <taxon>Arthropoda</taxon>
        <taxon>Hexapoda</taxon>
        <taxon>Insecta</taxon>
        <taxon>Pterygota</taxon>
        <taxon>Neoptera</taxon>
        <taxon>Polyneoptera</taxon>
        <taxon>Phasmatodea</taxon>
        <taxon>Timematodea</taxon>
        <taxon>Timematoidea</taxon>
        <taxon>Timematidae</taxon>
        <taxon>Timema</taxon>
    </lineage>
</organism>
<evidence type="ECO:0000259" key="6">
    <source>
        <dbReference type="Pfam" id="PF03723"/>
    </source>
</evidence>
<evidence type="ECO:0000256" key="2">
    <source>
        <dbReference type="SAM" id="MobiDB-lite"/>
    </source>
</evidence>
<evidence type="ECO:0000313" key="7">
    <source>
        <dbReference type="EMBL" id="CAD7194818.1"/>
    </source>
</evidence>
<dbReference type="InterPro" id="IPR014756">
    <property type="entry name" value="Ig_E-set"/>
</dbReference>
<keyword evidence="1" id="KW-0758">Storage protein</keyword>
<dbReference type="SUPFAM" id="SSF48050">
    <property type="entry name" value="Hemocyanin, N-terminal domain"/>
    <property type="match status" value="1"/>
</dbReference>
<evidence type="ECO:0000259" key="5">
    <source>
        <dbReference type="Pfam" id="PF03722"/>
    </source>
</evidence>
<accession>A0A7R8VDF2</accession>
<proteinExistence type="predicted"/>
<feature type="region of interest" description="Disordered" evidence="2">
    <location>
        <begin position="675"/>
        <end position="779"/>
    </location>
</feature>
<dbReference type="Gene3D" id="1.20.1370.10">
    <property type="entry name" value="Hemocyanin, N-terminal domain"/>
    <property type="match status" value="1"/>
</dbReference>
<dbReference type="PANTHER" id="PTHR11511">
    <property type="entry name" value="LARVAL STORAGE PROTEIN/PHENOLOXIDASE"/>
    <property type="match status" value="1"/>
</dbReference>